<evidence type="ECO:0000313" key="1">
    <source>
        <dbReference type="EMBL" id="GBL45146.1"/>
    </source>
</evidence>
<dbReference type="AlphaFoldDB" id="A0A401JC57"/>
<dbReference type="RefSeq" id="WP_124703980.1">
    <property type="nucleotide sequence ID" value="NZ_BGOW01000006.1"/>
</dbReference>
<comment type="caution">
    <text evidence="1">The sequence shown here is derived from an EMBL/GenBank/DDBJ whole genome shotgun (WGS) entry which is preliminary data.</text>
</comment>
<evidence type="ECO:0000313" key="2">
    <source>
        <dbReference type="Proteomes" id="UP000286806"/>
    </source>
</evidence>
<dbReference type="Proteomes" id="UP000286806">
    <property type="component" value="Unassembled WGS sequence"/>
</dbReference>
<accession>A0A401JC57</accession>
<name>A0A401JC57_9PROT</name>
<gene>
    <name evidence="1" type="ORF">SFMTTN_0950</name>
</gene>
<sequence length="102" mass="11284">MGTYIKTTEDGRRLQVIGRAVYLDGVKEAEWLLAIVQHPNWKAILEAVPNATHLAGRVPLTWEEALVAQAALNEARDAYESSPTGIAERMRVSINVVTSIRD</sequence>
<protein>
    <submittedName>
        <fullName evidence="1">Uncharacterized protein</fullName>
    </submittedName>
</protein>
<reference evidence="1 2" key="1">
    <citation type="journal article" date="2019" name="Front. Microbiol.">
        <title>Genomes of Neutrophilic Sulfur-Oxidizing Chemolithoautotrophs Representing 9 Proteobacterial Species From 8 Genera.</title>
        <authorList>
            <person name="Watanabe T."/>
            <person name="Kojima H."/>
            <person name="Umezawa K."/>
            <person name="Hori C."/>
            <person name="Takasuka T.E."/>
            <person name="Kato Y."/>
            <person name="Fukui M."/>
        </authorList>
    </citation>
    <scope>NUCLEOTIDE SEQUENCE [LARGE SCALE GENOMIC DNA]</scope>
    <source>
        <strain evidence="1 2">TTN</strain>
    </source>
</reference>
<dbReference type="EMBL" id="BGOW01000006">
    <property type="protein sequence ID" value="GBL45146.1"/>
    <property type="molecule type" value="Genomic_DNA"/>
</dbReference>
<proteinExistence type="predicted"/>
<organism evidence="1 2">
    <name type="scientific">Sulfuriferula multivorans</name>
    <dbReference type="NCBI Taxonomy" id="1559896"/>
    <lineage>
        <taxon>Bacteria</taxon>
        <taxon>Pseudomonadati</taxon>
        <taxon>Pseudomonadota</taxon>
        <taxon>Betaproteobacteria</taxon>
        <taxon>Nitrosomonadales</taxon>
        <taxon>Sulfuricellaceae</taxon>
        <taxon>Sulfuriferula</taxon>
    </lineage>
</organism>
<dbReference type="OrthoDB" id="8563207at2"/>
<keyword evidence="2" id="KW-1185">Reference proteome</keyword>